<comment type="caution">
    <text evidence="1">The sequence shown here is derived from an EMBL/GenBank/DDBJ whole genome shotgun (WGS) entry which is preliminary data.</text>
</comment>
<sequence length="75" mass="8442">MDGKVAKVEGKTTELVCKWPKPVGEPLKVEGTWIGRQLVGGFFVVLFENLTFPLIKMEGKLPFSEFRSMRGRSGR</sequence>
<organism evidence="1 2">
    <name type="scientific">Bacillus salipaludis</name>
    <dbReference type="NCBI Taxonomy" id="2547811"/>
    <lineage>
        <taxon>Bacteria</taxon>
        <taxon>Bacillati</taxon>
        <taxon>Bacillota</taxon>
        <taxon>Bacilli</taxon>
        <taxon>Bacillales</taxon>
        <taxon>Bacillaceae</taxon>
        <taxon>Bacillus</taxon>
    </lineage>
</organism>
<dbReference type="EMBL" id="JAVGVR010000001">
    <property type="protein sequence ID" value="MDQ6595068.1"/>
    <property type="molecule type" value="Genomic_DNA"/>
</dbReference>
<gene>
    <name evidence="1" type="ORF">RCG21_01145</name>
</gene>
<keyword evidence="2" id="KW-1185">Reference proteome</keyword>
<evidence type="ECO:0000313" key="2">
    <source>
        <dbReference type="Proteomes" id="UP001178888"/>
    </source>
</evidence>
<dbReference type="Proteomes" id="UP001178888">
    <property type="component" value="Unassembled WGS sequence"/>
</dbReference>
<dbReference type="RefSeq" id="WP_308912787.1">
    <property type="nucleotide sequence ID" value="NZ_JAVGVR010000001.1"/>
</dbReference>
<dbReference type="AlphaFoldDB" id="A0AA90R3T0"/>
<reference evidence="1" key="1">
    <citation type="submission" date="2023-08" db="EMBL/GenBank/DDBJ databases">
        <title>Nitrogen cycling bacteria in agricultural field soils.</title>
        <authorList>
            <person name="Jang J."/>
        </authorList>
    </citation>
    <scope>NUCLEOTIDE SEQUENCE</scope>
    <source>
        <strain evidence="1">PS3-36</strain>
    </source>
</reference>
<evidence type="ECO:0000313" key="1">
    <source>
        <dbReference type="EMBL" id="MDQ6595068.1"/>
    </source>
</evidence>
<protein>
    <submittedName>
        <fullName evidence="1">Uncharacterized protein</fullName>
    </submittedName>
</protein>
<accession>A0AA90R3T0</accession>
<proteinExistence type="predicted"/>
<name>A0AA90R3T0_9BACI</name>